<proteinExistence type="predicted"/>
<feature type="domain" description="Rhodanese" evidence="2">
    <location>
        <begin position="24"/>
        <end position="114"/>
    </location>
</feature>
<keyword evidence="4" id="KW-1185">Reference proteome</keyword>
<dbReference type="AlphaFoldDB" id="A0A2G9WSL6"/>
<protein>
    <submittedName>
        <fullName evidence="3">Hydrolase</fullName>
    </submittedName>
</protein>
<evidence type="ECO:0000256" key="1">
    <source>
        <dbReference type="SAM" id="MobiDB-lite"/>
    </source>
</evidence>
<accession>A0A2G9WSL6</accession>
<dbReference type="SUPFAM" id="SSF52821">
    <property type="entry name" value="Rhodanese/Cell cycle control phosphatase"/>
    <property type="match status" value="1"/>
</dbReference>
<dbReference type="Gene3D" id="3.40.250.10">
    <property type="entry name" value="Rhodanese-like domain"/>
    <property type="match status" value="1"/>
</dbReference>
<dbReference type="PANTHER" id="PTHR43031:SF16">
    <property type="entry name" value="OXIDOREDUCTASE"/>
    <property type="match status" value="1"/>
</dbReference>
<evidence type="ECO:0000313" key="3">
    <source>
        <dbReference type="EMBL" id="PIO97645.1"/>
    </source>
</evidence>
<dbReference type="PROSITE" id="PS50206">
    <property type="entry name" value="RHODANESE_3"/>
    <property type="match status" value="1"/>
</dbReference>
<dbReference type="OrthoDB" id="9807812at2"/>
<dbReference type="RefSeq" id="WP_100082166.1">
    <property type="nucleotide sequence ID" value="NZ_NQVN01000016.1"/>
</dbReference>
<feature type="region of interest" description="Disordered" evidence="1">
    <location>
        <begin position="137"/>
        <end position="156"/>
    </location>
</feature>
<keyword evidence="3" id="KW-0378">Hydrolase</keyword>
<sequence>MTETTKKELAEAREVCPTTSRGLLKDGALLVDVREADELARVSFADCEVINVPMSEFEARWNEIPRDRDVILACQVGARSLKATYFLMYQGYERVANMKHGMQRWIERGFPVHGDASIAPSGQASSCCCGEEDASSEASCGCDSSSKSKVTAGTCC</sequence>
<gene>
    <name evidence="3" type="ORF">CJ014_19475</name>
</gene>
<dbReference type="Pfam" id="PF00581">
    <property type="entry name" value="Rhodanese"/>
    <property type="match status" value="1"/>
</dbReference>
<dbReference type="SMART" id="SM00450">
    <property type="entry name" value="RHOD"/>
    <property type="match status" value="1"/>
</dbReference>
<dbReference type="EMBL" id="NQVN01000016">
    <property type="protein sequence ID" value="PIO97645.1"/>
    <property type="molecule type" value="Genomic_DNA"/>
</dbReference>
<reference evidence="3 4" key="1">
    <citation type="submission" date="2017-08" db="EMBL/GenBank/DDBJ databases">
        <title>Pleomorphomonas carboxidotrophicus sp. nov., a new mesophilic hydrogenogenic carboxidotroph.</title>
        <authorList>
            <person name="Esquivel-Elizondo S."/>
            <person name="Krajmalnik-Brown R."/>
            <person name="Maldonado J."/>
        </authorList>
    </citation>
    <scope>NUCLEOTIDE SEQUENCE [LARGE SCALE GENOMIC DNA]</scope>
    <source>
        <strain evidence="3 4">SVCO-16</strain>
    </source>
</reference>
<organism evidence="3 4">
    <name type="scientific">Pleomorphomonas carboxyditropha</name>
    <dbReference type="NCBI Taxonomy" id="2023338"/>
    <lineage>
        <taxon>Bacteria</taxon>
        <taxon>Pseudomonadati</taxon>
        <taxon>Pseudomonadota</taxon>
        <taxon>Alphaproteobacteria</taxon>
        <taxon>Hyphomicrobiales</taxon>
        <taxon>Pleomorphomonadaceae</taxon>
        <taxon>Pleomorphomonas</taxon>
    </lineage>
</organism>
<dbReference type="InterPro" id="IPR036873">
    <property type="entry name" value="Rhodanese-like_dom_sf"/>
</dbReference>
<comment type="caution">
    <text evidence="3">The sequence shown here is derived from an EMBL/GenBank/DDBJ whole genome shotgun (WGS) entry which is preliminary data.</text>
</comment>
<dbReference type="InterPro" id="IPR050229">
    <property type="entry name" value="GlpE_sulfurtransferase"/>
</dbReference>
<feature type="compositionally biased region" description="Low complexity" evidence="1">
    <location>
        <begin position="137"/>
        <end position="149"/>
    </location>
</feature>
<dbReference type="PANTHER" id="PTHR43031">
    <property type="entry name" value="FAD-DEPENDENT OXIDOREDUCTASE"/>
    <property type="match status" value="1"/>
</dbReference>
<name>A0A2G9WSL6_9HYPH</name>
<dbReference type="CDD" id="cd00158">
    <property type="entry name" value="RHOD"/>
    <property type="match status" value="1"/>
</dbReference>
<evidence type="ECO:0000313" key="4">
    <source>
        <dbReference type="Proteomes" id="UP000231070"/>
    </source>
</evidence>
<dbReference type="Proteomes" id="UP000231070">
    <property type="component" value="Unassembled WGS sequence"/>
</dbReference>
<dbReference type="InterPro" id="IPR001763">
    <property type="entry name" value="Rhodanese-like_dom"/>
</dbReference>
<evidence type="ECO:0000259" key="2">
    <source>
        <dbReference type="PROSITE" id="PS50206"/>
    </source>
</evidence>
<dbReference type="GO" id="GO:0016787">
    <property type="term" value="F:hydrolase activity"/>
    <property type="evidence" value="ECO:0007669"/>
    <property type="project" value="UniProtKB-KW"/>
</dbReference>